<dbReference type="SUPFAM" id="SSF56801">
    <property type="entry name" value="Acetyl-CoA synthetase-like"/>
    <property type="match status" value="1"/>
</dbReference>
<dbReference type="PANTHER" id="PTHR43767:SF8">
    <property type="entry name" value="LONG-CHAIN-FATTY-ACID--COA LIGASE"/>
    <property type="match status" value="1"/>
</dbReference>
<comment type="similarity">
    <text evidence="3">Belongs to the ATP-dependent AMP-binding enzyme family.</text>
</comment>
<comment type="subcellular location">
    <subcellularLocation>
        <location evidence="1">Membrane</location>
        <topology evidence="1">Peripheral membrane protein</topology>
    </subcellularLocation>
</comment>
<organism evidence="10 11">
    <name type="scientific">Serratia proteamaculans</name>
    <dbReference type="NCBI Taxonomy" id="28151"/>
    <lineage>
        <taxon>Bacteria</taxon>
        <taxon>Pseudomonadati</taxon>
        <taxon>Pseudomonadota</taxon>
        <taxon>Gammaproteobacteria</taxon>
        <taxon>Enterobacterales</taxon>
        <taxon>Yersiniaceae</taxon>
        <taxon>Serratia</taxon>
    </lineage>
</organism>
<evidence type="ECO:0000313" key="10">
    <source>
        <dbReference type="EMBL" id="QGH60471.1"/>
    </source>
</evidence>
<dbReference type="Gene3D" id="3.40.50.12780">
    <property type="entry name" value="N-terminal domain of ligase-like"/>
    <property type="match status" value="1"/>
</dbReference>
<dbReference type="Proteomes" id="UP000381260">
    <property type="component" value="Chromosome"/>
</dbReference>
<reference evidence="10 11" key="1">
    <citation type="submission" date="2019-11" db="EMBL/GenBank/DDBJ databases">
        <title>The Phosphoenolpyruvate Phosphotransferase System Regulates Serratia proteamaculans 336X Biofilm Formation and Wheat Roots colonization.</title>
        <authorList>
            <person name="Liu F."/>
        </authorList>
    </citation>
    <scope>NUCLEOTIDE SEQUENCE [LARGE SCALE GENOMIC DNA]</scope>
    <source>
        <strain evidence="10 11">336X</strain>
    </source>
</reference>
<dbReference type="EC" id="6.2.1.3" evidence="5"/>
<dbReference type="AlphaFoldDB" id="A0A5Q2VA82"/>
<comment type="pathway">
    <text evidence="2">Lipid metabolism; fatty acid beta-oxidation.</text>
</comment>
<evidence type="ECO:0000259" key="9">
    <source>
        <dbReference type="Pfam" id="PF13193"/>
    </source>
</evidence>
<evidence type="ECO:0000256" key="6">
    <source>
        <dbReference type="ARBA" id="ARBA00039545"/>
    </source>
</evidence>
<evidence type="ECO:0000256" key="1">
    <source>
        <dbReference type="ARBA" id="ARBA00004170"/>
    </source>
</evidence>
<evidence type="ECO:0000313" key="11">
    <source>
        <dbReference type="Proteomes" id="UP000381260"/>
    </source>
</evidence>
<sequence length="459" mass="51363">MDSQEKGQTRLSLPMSQWLSVERDDGVLIAWRSAQAFCLGQFRRDVATLAAQLAGRDEQRWALCFDDSYRFAVALLASLYANRMPVIFGHQREAILKEQWADFDALLTDLPLDLDVPILPVPEGNWSSTEIALPAWPQDPRFILYTSGSTGQPQAVMKSVACMDRESELLAASWKDVFQGCSVIASVSHQHMYGLSFRLFMPLAFGLPFDAQLTQYHEQLIARHQGRRLLFVSSPAWLKRLDNHLALAECVEVFSAGGPLPYAEAKLSQRALGVLPLEIYGTTETGTLAWRKQLREATLWRLFAGVTLTVNPDSSINVASPLIPDSGELALSDIIQLAPDGRQFQLNGRADRIIKLEEKRLSLSEVERRLTLLPEVADAAVLTQQQTGRTVLVAVIVLSPYGETRRQSLSEGALTRELHQALRGWLEPVALPRRWRIIDAIPLNPQGKRAYAELQELFL</sequence>
<dbReference type="Gene3D" id="3.30.300.30">
    <property type="match status" value="1"/>
</dbReference>
<keyword evidence="4" id="KW-0436">Ligase</keyword>
<gene>
    <name evidence="10" type="ORF">GHV41_06250</name>
</gene>
<dbReference type="GO" id="GO:0016020">
    <property type="term" value="C:membrane"/>
    <property type="evidence" value="ECO:0007669"/>
    <property type="project" value="UniProtKB-SubCell"/>
</dbReference>
<dbReference type="Pfam" id="PF13193">
    <property type="entry name" value="AMP-binding_C"/>
    <property type="match status" value="1"/>
</dbReference>
<evidence type="ECO:0000256" key="5">
    <source>
        <dbReference type="ARBA" id="ARBA00026121"/>
    </source>
</evidence>
<evidence type="ECO:0000256" key="7">
    <source>
        <dbReference type="ARBA" id="ARBA00042773"/>
    </source>
</evidence>
<dbReference type="EMBL" id="CP045913">
    <property type="protein sequence ID" value="QGH60471.1"/>
    <property type="molecule type" value="Genomic_DNA"/>
</dbReference>
<evidence type="ECO:0000259" key="8">
    <source>
        <dbReference type="Pfam" id="PF00501"/>
    </source>
</evidence>
<dbReference type="InterPro" id="IPR025110">
    <property type="entry name" value="AMP-bd_C"/>
</dbReference>
<dbReference type="GO" id="GO:0004467">
    <property type="term" value="F:long-chain fatty acid-CoA ligase activity"/>
    <property type="evidence" value="ECO:0007669"/>
    <property type="project" value="UniProtKB-EC"/>
</dbReference>
<dbReference type="InterPro" id="IPR042099">
    <property type="entry name" value="ANL_N_sf"/>
</dbReference>
<dbReference type="Pfam" id="PF00501">
    <property type="entry name" value="AMP-binding"/>
    <property type="match status" value="1"/>
</dbReference>
<protein>
    <recommendedName>
        <fullName evidence="6">Long-chain-fatty-acid--CoA ligase</fullName>
        <ecNumber evidence="5">6.2.1.3</ecNumber>
    </recommendedName>
    <alternativeName>
        <fullName evidence="7">Long-chain acyl-CoA synthetase</fullName>
    </alternativeName>
</protein>
<proteinExistence type="inferred from homology"/>
<dbReference type="InterPro" id="IPR045851">
    <property type="entry name" value="AMP-bd_C_sf"/>
</dbReference>
<evidence type="ECO:0000256" key="3">
    <source>
        <dbReference type="ARBA" id="ARBA00006432"/>
    </source>
</evidence>
<dbReference type="InterPro" id="IPR050237">
    <property type="entry name" value="ATP-dep_AMP-bd_enzyme"/>
</dbReference>
<feature type="domain" description="AMP-dependent synthetase/ligase" evidence="8">
    <location>
        <begin position="131"/>
        <end position="291"/>
    </location>
</feature>
<feature type="domain" description="AMP-binding enzyme C-terminal" evidence="9">
    <location>
        <begin position="365"/>
        <end position="448"/>
    </location>
</feature>
<name>A0A5Q2VA82_SERPR</name>
<dbReference type="RefSeq" id="WP_153857971.1">
    <property type="nucleotide sequence ID" value="NZ_CP045913.1"/>
</dbReference>
<dbReference type="InterPro" id="IPR000873">
    <property type="entry name" value="AMP-dep_synth/lig_dom"/>
</dbReference>
<accession>A0A5Q2VA82</accession>
<dbReference type="PANTHER" id="PTHR43767">
    <property type="entry name" value="LONG-CHAIN-FATTY-ACID--COA LIGASE"/>
    <property type="match status" value="1"/>
</dbReference>
<evidence type="ECO:0000256" key="2">
    <source>
        <dbReference type="ARBA" id="ARBA00005005"/>
    </source>
</evidence>
<evidence type="ECO:0000256" key="4">
    <source>
        <dbReference type="ARBA" id="ARBA00022598"/>
    </source>
</evidence>